<dbReference type="PANTHER" id="PTHR30136">
    <property type="entry name" value="HELIX-TURN-HELIX TRANSCRIPTIONAL REGULATOR, ICLR FAMILY"/>
    <property type="match status" value="1"/>
</dbReference>
<evidence type="ECO:0000313" key="5">
    <source>
        <dbReference type="Proteomes" id="UP000722165"/>
    </source>
</evidence>
<evidence type="ECO:0000313" key="4">
    <source>
        <dbReference type="EMBL" id="MBV4396500.1"/>
    </source>
</evidence>
<sequence>MSINEDHPDFVTAFARGLSVIRCFEKGADRLSLNEVATRTGLARGTARRFLLTLEAIGYVGMEDNKFRLLPKVLDLGYAYLSSIPLSELAQPFMTSIVEKIDESCAMSVLDDTDVVYISRIPPSHVYTIPVQVGMRMPAFINAMGQVLLADLSDKELDEFFAKAELRKQTKYTDVDPVSIRNTLKKIREQGYAMPVDQVYEGRVSLAVPIRNREGRAIAAMNVSAMLSRVSIKRMTTEFLPLLLDAAEKMRSGL</sequence>
<dbReference type="InterPro" id="IPR050707">
    <property type="entry name" value="HTH_MetabolicPath_Reg"/>
</dbReference>
<dbReference type="InterPro" id="IPR005471">
    <property type="entry name" value="Tscrpt_reg_IclR_N"/>
</dbReference>
<feature type="domain" description="HTH iclR-type" evidence="2">
    <location>
        <begin position="11"/>
        <end position="71"/>
    </location>
</feature>
<dbReference type="Proteomes" id="UP000722165">
    <property type="component" value="Unassembled WGS sequence"/>
</dbReference>
<comment type="caution">
    <text evidence="4">The sequence shown here is derived from an EMBL/GenBank/DDBJ whole genome shotgun (WGS) entry which is preliminary data.</text>
</comment>
<dbReference type="RefSeq" id="WP_217734658.1">
    <property type="nucleotide sequence ID" value="NZ_JAHSPR010000002.1"/>
</dbReference>
<protein>
    <submittedName>
        <fullName evidence="4">Helix-turn-helix domain-containing protein</fullName>
    </submittedName>
</protein>
<keyword evidence="1" id="KW-0238">DNA-binding</keyword>
<dbReference type="EMBL" id="JAHSPR010000002">
    <property type="protein sequence ID" value="MBV4396500.1"/>
    <property type="molecule type" value="Genomic_DNA"/>
</dbReference>
<name>A0ABS6NLJ5_9BURK</name>
<feature type="domain" description="IclR-ED" evidence="3">
    <location>
        <begin position="72"/>
        <end position="254"/>
    </location>
</feature>
<dbReference type="PANTHER" id="PTHR30136:SF34">
    <property type="entry name" value="TRANSCRIPTIONAL REGULATOR"/>
    <property type="match status" value="1"/>
</dbReference>
<dbReference type="Pfam" id="PF01614">
    <property type="entry name" value="IclR_C"/>
    <property type="match status" value="1"/>
</dbReference>
<dbReference type="Pfam" id="PF09339">
    <property type="entry name" value="HTH_IclR"/>
    <property type="match status" value="1"/>
</dbReference>
<keyword evidence="5" id="KW-1185">Reference proteome</keyword>
<gene>
    <name evidence="4" type="ORF">KU392_04400</name>
</gene>
<organism evidence="4 5">
    <name type="scientific">Advenella alkanexedens</name>
    <dbReference type="NCBI Taxonomy" id="1481665"/>
    <lineage>
        <taxon>Bacteria</taxon>
        <taxon>Pseudomonadati</taxon>
        <taxon>Pseudomonadota</taxon>
        <taxon>Betaproteobacteria</taxon>
        <taxon>Burkholderiales</taxon>
        <taxon>Alcaligenaceae</taxon>
    </lineage>
</organism>
<proteinExistence type="predicted"/>
<dbReference type="SMART" id="SM00346">
    <property type="entry name" value="HTH_ICLR"/>
    <property type="match status" value="1"/>
</dbReference>
<accession>A0ABS6NLJ5</accession>
<dbReference type="PROSITE" id="PS51077">
    <property type="entry name" value="HTH_ICLR"/>
    <property type="match status" value="1"/>
</dbReference>
<dbReference type="PROSITE" id="PS51078">
    <property type="entry name" value="ICLR_ED"/>
    <property type="match status" value="1"/>
</dbReference>
<evidence type="ECO:0000256" key="1">
    <source>
        <dbReference type="ARBA" id="ARBA00023125"/>
    </source>
</evidence>
<evidence type="ECO:0000259" key="3">
    <source>
        <dbReference type="PROSITE" id="PS51078"/>
    </source>
</evidence>
<evidence type="ECO:0000259" key="2">
    <source>
        <dbReference type="PROSITE" id="PS51077"/>
    </source>
</evidence>
<dbReference type="InterPro" id="IPR014757">
    <property type="entry name" value="Tscrpt_reg_IclR_C"/>
</dbReference>
<reference evidence="4 5" key="1">
    <citation type="submission" date="2021-06" db="EMBL/GenBank/DDBJ databases">
        <authorList>
            <person name="Lu T."/>
            <person name="Wang Q."/>
            <person name="Han X."/>
        </authorList>
    </citation>
    <scope>NUCLEOTIDE SEQUENCE [LARGE SCALE GENOMIC DNA]</scope>
    <source>
        <strain evidence="4 5">LAM0050</strain>
    </source>
</reference>